<feature type="compositionally biased region" description="Basic and acidic residues" evidence="1">
    <location>
        <begin position="62"/>
        <end position="76"/>
    </location>
</feature>
<feature type="compositionally biased region" description="Polar residues" evidence="1">
    <location>
        <begin position="85"/>
        <end position="97"/>
    </location>
</feature>
<evidence type="ECO:0000313" key="2">
    <source>
        <dbReference type="EMBL" id="KZZ91401.1"/>
    </source>
</evidence>
<gene>
    <name evidence="2" type="ORF">AAL_06637</name>
</gene>
<dbReference type="AlphaFoldDB" id="A0A167YIT9"/>
<accession>A0A167YIT9</accession>
<dbReference type="EMBL" id="AZGY01000018">
    <property type="protein sequence ID" value="KZZ91401.1"/>
    <property type="molecule type" value="Genomic_DNA"/>
</dbReference>
<reference evidence="2 3" key="1">
    <citation type="journal article" date="2016" name="Genome Biol. Evol.">
        <title>Divergent and convergent evolution of fungal pathogenicity.</title>
        <authorList>
            <person name="Shang Y."/>
            <person name="Xiao G."/>
            <person name="Zheng P."/>
            <person name="Cen K."/>
            <person name="Zhan S."/>
            <person name="Wang C."/>
        </authorList>
    </citation>
    <scope>NUCLEOTIDE SEQUENCE [LARGE SCALE GENOMIC DNA]</scope>
    <source>
        <strain evidence="2 3">RCEF 2490</strain>
    </source>
</reference>
<feature type="compositionally biased region" description="Polar residues" evidence="1">
    <location>
        <begin position="138"/>
        <end position="154"/>
    </location>
</feature>
<sequence length="245" mass="26747">MTMQTLGRVLTASQHEQLPTILITRNSSSIGRAFSHDGDTENQVPIHIDLTESDDEDSVTEASRDRASVQPEDTKMLLRHAPSSDALTSDRAATNPSEVVDLTEDENSPPRSEGSNESSLFIGSPVRAASDSDDGRQKTSSRGTVHSSIRSPESSLFMGRRPDSLDDSNSNANTEPMFFSQDHLRCIDLTSEHHPLQTWRVSSADGKRDSRDEESDEASSWGRASKRPRSTASPDTGGHGNPMQI</sequence>
<evidence type="ECO:0000256" key="1">
    <source>
        <dbReference type="SAM" id="MobiDB-lite"/>
    </source>
</evidence>
<protein>
    <submittedName>
        <fullName evidence="2">Uncharacterized protein</fullName>
    </submittedName>
</protein>
<feature type="region of interest" description="Disordered" evidence="1">
    <location>
        <begin position="198"/>
        <end position="245"/>
    </location>
</feature>
<feature type="compositionally biased region" description="Polar residues" evidence="1">
    <location>
        <begin position="109"/>
        <end position="121"/>
    </location>
</feature>
<name>A0A167YIT9_9HYPO</name>
<evidence type="ECO:0000313" key="3">
    <source>
        <dbReference type="Proteomes" id="UP000078544"/>
    </source>
</evidence>
<comment type="caution">
    <text evidence="2">The sequence shown here is derived from an EMBL/GenBank/DDBJ whole genome shotgun (WGS) entry which is preliminary data.</text>
</comment>
<keyword evidence="3" id="KW-1185">Reference proteome</keyword>
<organism evidence="2 3">
    <name type="scientific">Moelleriella libera RCEF 2490</name>
    <dbReference type="NCBI Taxonomy" id="1081109"/>
    <lineage>
        <taxon>Eukaryota</taxon>
        <taxon>Fungi</taxon>
        <taxon>Dikarya</taxon>
        <taxon>Ascomycota</taxon>
        <taxon>Pezizomycotina</taxon>
        <taxon>Sordariomycetes</taxon>
        <taxon>Hypocreomycetidae</taxon>
        <taxon>Hypocreales</taxon>
        <taxon>Clavicipitaceae</taxon>
        <taxon>Moelleriella</taxon>
    </lineage>
</organism>
<proteinExistence type="predicted"/>
<dbReference type="Proteomes" id="UP000078544">
    <property type="component" value="Unassembled WGS sequence"/>
</dbReference>
<feature type="region of interest" description="Disordered" evidence="1">
    <location>
        <begin position="50"/>
        <end position="176"/>
    </location>
</feature>